<protein>
    <submittedName>
        <fullName evidence="2">Glycosyl transferase</fullName>
    </submittedName>
</protein>
<gene>
    <name evidence="2" type="ORF">GL300_09430</name>
</gene>
<dbReference type="InterPro" id="IPR007235">
    <property type="entry name" value="Glyco_trans_28_C"/>
</dbReference>
<evidence type="ECO:0000313" key="3">
    <source>
        <dbReference type="Proteomes" id="UP000449846"/>
    </source>
</evidence>
<dbReference type="EMBL" id="WMIG01000003">
    <property type="protein sequence ID" value="MTH59434.1"/>
    <property type="molecule type" value="Genomic_DNA"/>
</dbReference>
<dbReference type="SUPFAM" id="SSF53756">
    <property type="entry name" value="UDP-Glycosyltransferase/glycogen phosphorylase"/>
    <property type="match status" value="1"/>
</dbReference>
<name>A0A844HLX5_9RHOB</name>
<keyword evidence="2" id="KW-0808">Transferase</keyword>
<dbReference type="PANTHER" id="PTHR21015:SF28">
    <property type="entry name" value="SLL1722 PROTEIN"/>
    <property type="match status" value="1"/>
</dbReference>
<dbReference type="Proteomes" id="UP000449846">
    <property type="component" value="Unassembled WGS sequence"/>
</dbReference>
<comment type="caution">
    <text evidence="2">The sequence shown here is derived from an EMBL/GenBank/DDBJ whole genome shotgun (WGS) entry which is preliminary data.</text>
</comment>
<dbReference type="AlphaFoldDB" id="A0A844HLX5"/>
<evidence type="ECO:0000313" key="2">
    <source>
        <dbReference type="EMBL" id="MTH59434.1"/>
    </source>
</evidence>
<reference evidence="2 3" key="1">
    <citation type="submission" date="2019-11" db="EMBL/GenBank/DDBJ databases">
        <authorList>
            <person name="Dong K."/>
        </authorList>
    </citation>
    <scope>NUCLEOTIDE SEQUENCE [LARGE SCALE GENOMIC DNA]</scope>
    <source>
        <strain evidence="2 3">NBRC 112902</strain>
    </source>
</reference>
<sequence length="387" mass="40571">MTAPRILFYVQHLLGIGHLARASRIAQALIARGARVTLVTGGLPVTGFPPPGLDHIALPALQTAGEGFSGLADAHGDPATPELLDRRRDLLLATLHRAAPDIVITEAFPFGRRQMRFELLPLLEAIAVMRPKPILCCSLRDILQEKTKPGRDAETVDLVLAHYDRVLVHGDPAFARLGDTFPLADRIADRVVHTGLVAPPAPRPAAQGFDVVLSAGGGAVGEGLATAALAAAAELPDLRLCLITGPNLPAGPRQALAAGLNALPQGRLLVETFRPDFAALLAASRLSVSQAGYNTVCDVLQAGCRAILIPFATGGETEQTTRATRLAAKGWADILPESALDGPSLAAAIRQALAAPVPSRQGLDLDGAGRTADILYHLADHRLTEVS</sequence>
<organism evidence="2 3">
    <name type="scientific">Paracoccus litorisediminis</name>
    <dbReference type="NCBI Taxonomy" id="2006130"/>
    <lineage>
        <taxon>Bacteria</taxon>
        <taxon>Pseudomonadati</taxon>
        <taxon>Pseudomonadota</taxon>
        <taxon>Alphaproteobacteria</taxon>
        <taxon>Rhodobacterales</taxon>
        <taxon>Paracoccaceae</taxon>
        <taxon>Paracoccus</taxon>
    </lineage>
</organism>
<dbReference type="GO" id="GO:0016758">
    <property type="term" value="F:hexosyltransferase activity"/>
    <property type="evidence" value="ECO:0007669"/>
    <property type="project" value="InterPro"/>
</dbReference>
<feature type="domain" description="Glycosyl transferase family 28 C-terminal" evidence="1">
    <location>
        <begin position="240"/>
        <end position="353"/>
    </location>
</feature>
<dbReference type="Gene3D" id="3.40.50.2000">
    <property type="entry name" value="Glycogen Phosphorylase B"/>
    <property type="match status" value="1"/>
</dbReference>
<evidence type="ECO:0000259" key="1">
    <source>
        <dbReference type="Pfam" id="PF04101"/>
    </source>
</evidence>
<dbReference type="RefSeq" id="WP_155039373.1">
    <property type="nucleotide sequence ID" value="NZ_JBHGCD010000003.1"/>
</dbReference>
<keyword evidence="3" id="KW-1185">Reference proteome</keyword>
<proteinExistence type="predicted"/>
<dbReference type="PANTHER" id="PTHR21015">
    <property type="entry name" value="UDP-N-ACETYLGLUCOSAMINE--N-ACETYLMURAMYL-(PENTAPEPTIDE) PYROPHOSPHORYL-UNDECAPRENOL N-ACETYLGLUCOSAMINE TRANSFERASE 1"/>
    <property type="match status" value="1"/>
</dbReference>
<dbReference type="Pfam" id="PF04101">
    <property type="entry name" value="Glyco_tran_28_C"/>
    <property type="match status" value="1"/>
</dbReference>
<accession>A0A844HLX5</accession>
<dbReference type="OrthoDB" id="503443at2"/>